<sequence>MLWKSATALSNKLFREAADLDDTAYQILSEGVTSESTMREFKAAKDKAKIKYEEAMQAWKNANIEIDKTLRHK</sequence>
<reference evidence="1 2" key="1">
    <citation type="submission" date="2019-05" db="EMBL/GenBank/DDBJ databases">
        <title>Identification and Biocontrol Activity Analysis of Biocontrol Strain PF-1 Based on Genome-wide Data.</title>
        <authorList>
            <person name="Qi J."/>
        </authorList>
    </citation>
    <scope>NUCLEOTIDE SEQUENCE [LARGE SCALE GENOMIC DNA]</scope>
    <source>
        <strain evidence="1 2">PF-1</strain>
    </source>
</reference>
<evidence type="ECO:0000313" key="2">
    <source>
        <dbReference type="Proteomes" id="UP000310095"/>
    </source>
</evidence>
<gene>
    <name evidence="1" type="ORF">FEF10_20650</name>
</gene>
<proteinExistence type="predicted"/>
<dbReference type="Proteomes" id="UP000310095">
    <property type="component" value="Unassembled WGS sequence"/>
</dbReference>
<protein>
    <submittedName>
        <fullName evidence="1">Uncharacterized protein</fullName>
    </submittedName>
</protein>
<accession>A0ABY2VIT2</accession>
<comment type="caution">
    <text evidence="1">The sequence shown here is derived from an EMBL/GenBank/DDBJ whole genome shotgun (WGS) entry which is preliminary data.</text>
</comment>
<name>A0ABY2VIT2_9PSED</name>
<organism evidence="1 2">
    <name type="scientific">Pseudomonas protegens</name>
    <dbReference type="NCBI Taxonomy" id="380021"/>
    <lineage>
        <taxon>Bacteria</taxon>
        <taxon>Pseudomonadati</taxon>
        <taxon>Pseudomonadota</taxon>
        <taxon>Gammaproteobacteria</taxon>
        <taxon>Pseudomonadales</taxon>
        <taxon>Pseudomonadaceae</taxon>
        <taxon>Pseudomonas</taxon>
    </lineage>
</organism>
<evidence type="ECO:0000313" key="1">
    <source>
        <dbReference type="EMBL" id="TMM63053.1"/>
    </source>
</evidence>
<dbReference type="EMBL" id="VAVY01000003">
    <property type="protein sequence ID" value="TMM63053.1"/>
    <property type="molecule type" value="Genomic_DNA"/>
</dbReference>
<keyword evidence="2" id="KW-1185">Reference proteome</keyword>